<comment type="caution">
    <text evidence="7">The sequence shown here is derived from an EMBL/GenBank/DDBJ whole genome shotgun (WGS) entry which is preliminary data.</text>
</comment>
<evidence type="ECO:0000256" key="5">
    <source>
        <dbReference type="ARBA" id="ARBA00023136"/>
    </source>
</evidence>
<evidence type="ECO:0000256" key="3">
    <source>
        <dbReference type="ARBA" id="ARBA00022692"/>
    </source>
</evidence>
<reference evidence="7 8" key="1">
    <citation type="submission" date="2024-03" db="EMBL/GenBank/DDBJ databases">
        <title>High-quality draft genome sequence of Oceanobacter sp. wDCs-4.</title>
        <authorList>
            <person name="Dong C."/>
        </authorList>
    </citation>
    <scope>NUCLEOTIDE SEQUENCE [LARGE SCALE GENOMIC DNA]</scope>
    <source>
        <strain evidence="8">wDCs-4</strain>
    </source>
</reference>
<comment type="subcellular location">
    <subcellularLocation>
        <location evidence="1 6">Membrane</location>
        <topology evidence="1 6">Multi-pass membrane protein</topology>
    </subcellularLocation>
</comment>
<keyword evidence="3 6" id="KW-0812">Transmembrane</keyword>
<evidence type="ECO:0000313" key="8">
    <source>
        <dbReference type="Proteomes" id="UP001620597"/>
    </source>
</evidence>
<dbReference type="Proteomes" id="UP001620597">
    <property type="component" value="Unassembled WGS sequence"/>
</dbReference>
<proteinExistence type="inferred from homology"/>
<comment type="similarity">
    <text evidence="2 6">Belongs to the GDT1 family.</text>
</comment>
<feature type="transmembrane region" description="Helical" evidence="6">
    <location>
        <begin position="80"/>
        <end position="97"/>
    </location>
</feature>
<accession>A0ABW8NEI1</accession>
<feature type="transmembrane region" description="Helical" evidence="6">
    <location>
        <begin position="179"/>
        <end position="196"/>
    </location>
</feature>
<evidence type="ECO:0000256" key="6">
    <source>
        <dbReference type="RuleBase" id="RU365102"/>
    </source>
</evidence>
<sequence>MMDSPDSLFSSAFFSSAVAVTLAEMGDKTQLLTLFLTLKFRNRWAIVLAIVLATLVNHGLSAWFGVWLGDRLELWLSDGWIDWLLAGSFMAMGLWVLIPDKDDGGESRFLAFGAFFATLVLFSLAELGDKTQVATVLLAAEWQQPMLVTLGTTLGMLIANVPVIWFGQALLQRTPLDRVRYVTSICFFAGGVWILLM</sequence>
<gene>
    <name evidence="7" type="ORF">WG929_02130</name>
</gene>
<dbReference type="Pfam" id="PF01169">
    <property type="entry name" value="GDT1"/>
    <property type="match status" value="2"/>
</dbReference>
<evidence type="ECO:0000256" key="2">
    <source>
        <dbReference type="ARBA" id="ARBA00009190"/>
    </source>
</evidence>
<protein>
    <recommendedName>
        <fullName evidence="6">GDT1 family protein</fullName>
    </recommendedName>
</protein>
<dbReference type="InterPro" id="IPR001727">
    <property type="entry name" value="GDT1-like"/>
</dbReference>
<dbReference type="RefSeq" id="WP_416204700.1">
    <property type="nucleotide sequence ID" value="NZ_JBBKTX010000002.1"/>
</dbReference>
<evidence type="ECO:0000256" key="4">
    <source>
        <dbReference type="ARBA" id="ARBA00022989"/>
    </source>
</evidence>
<dbReference type="PANTHER" id="PTHR12608:SF1">
    <property type="entry name" value="TRANSMEMBRANE PROTEIN 165"/>
    <property type="match status" value="1"/>
</dbReference>
<name>A0ABW8NEI1_9GAMM</name>
<feature type="transmembrane region" description="Helical" evidence="6">
    <location>
        <begin position="109"/>
        <end position="127"/>
    </location>
</feature>
<evidence type="ECO:0000256" key="1">
    <source>
        <dbReference type="ARBA" id="ARBA00004141"/>
    </source>
</evidence>
<organism evidence="7 8">
    <name type="scientific">Oceanobacter antarcticus</name>
    <dbReference type="NCBI Taxonomy" id="3133425"/>
    <lineage>
        <taxon>Bacteria</taxon>
        <taxon>Pseudomonadati</taxon>
        <taxon>Pseudomonadota</taxon>
        <taxon>Gammaproteobacteria</taxon>
        <taxon>Oceanospirillales</taxon>
        <taxon>Oceanospirillaceae</taxon>
        <taxon>Oceanobacter</taxon>
    </lineage>
</organism>
<feature type="transmembrane region" description="Helical" evidence="6">
    <location>
        <begin position="44"/>
        <end position="68"/>
    </location>
</feature>
<keyword evidence="4 6" id="KW-1133">Transmembrane helix</keyword>
<evidence type="ECO:0000313" key="7">
    <source>
        <dbReference type="EMBL" id="MFK4751195.1"/>
    </source>
</evidence>
<dbReference type="PANTHER" id="PTHR12608">
    <property type="entry name" value="TRANSMEMBRANE PROTEIN HTP-1 RELATED"/>
    <property type="match status" value="1"/>
</dbReference>
<dbReference type="EMBL" id="JBBKTX010000002">
    <property type="protein sequence ID" value="MFK4751195.1"/>
    <property type="molecule type" value="Genomic_DNA"/>
</dbReference>
<keyword evidence="8" id="KW-1185">Reference proteome</keyword>
<feature type="transmembrane region" description="Helical" evidence="6">
    <location>
        <begin position="147"/>
        <end position="167"/>
    </location>
</feature>
<feature type="transmembrane region" description="Helical" evidence="6">
    <location>
        <begin position="6"/>
        <end position="23"/>
    </location>
</feature>
<keyword evidence="5 6" id="KW-0472">Membrane</keyword>